<accession>A0A2W4UR51</accession>
<organism evidence="7 8">
    <name type="scientific">Leptolyngbya foveolarum</name>
    <dbReference type="NCBI Taxonomy" id="47253"/>
    <lineage>
        <taxon>Bacteria</taxon>
        <taxon>Bacillati</taxon>
        <taxon>Cyanobacteriota</taxon>
        <taxon>Cyanophyceae</taxon>
        <taxon>Leptolyngbyales</taxon>
        <taxon>Leptolyngbyaceae</taxon>
        <taxon>Leptolyngbya group</taxon>
        <taxon>Leptolyngbya</taxon>
    </lineage>
</organism>
<dbReference type="InterPro" id="IPR002797">
    <property type="entry name" value="Polysacc_synth"/>
</dbReference>
<evidence type="ECO:0000256" key="4">
    <source>
        <dbReference type="ARBA" id="ARBA00022989"/>
    </source>
</evidence>
<dbReference type="GO" id="GO:0005886">
    <property type="term" value="C:plasma membrane"/>
    <property type="evidence" value="ECO:0007669"/>
    <property type="project" value="UniProtKB-SubCell"/>
</dbReference>
<feature type="transmembrane region" description="Helical" evidence="6">
    <location>
        <begin position="144"/>
        <end position="164"/>
    </location>
</feature>
<comment type="subcellular location">
    <subcellularLocation>
        <location evidence="1">Cell membrane</location>
        <topology evidence="1">Multi-pass membrane protein</topology>
    </subcellularLocation>
</comment>
<feature type="transmembrane region" description="Helical" evidence="6">
    <location>
        <begin position="189"/>
        <end position="213"/>
    </location>
</feature>
<feature type="transmembrane region" description="Helical" evidence="6">
    <location>
        <begin position="32"/>
        <end position="53"/>
    </location>
</feature>
<proteinExistence type="predicted"/>
<evidence type="ECO:0000313" key="7">
    <source>
        <dbReference type="EMBL" id="PZO23333.1"/>
    </source>
</evidence>
<reference evidence="7 8" key="2">
    <citation type="submission" date="2018-06" db="EMBL/GenBank/DDBJ databases">
        <title>Metagenomic assembly of (sub)arctic Cyanobacteria and their associated microbiome from non-axenic cultures.</title>
        <authorList>
            <person name="Baurain D."/>
        </authorList>
    </citation>
    <scope>NUCLEOTIDE SEQUENCE [LARGE SCALE GENOMIC DNA]</scope>
    <source>
        <strain evidence="7">ULC129bin1</strain>
    </source>
</reference>
<dbReference type="InterPro" id="IPR050833">
    <property type="entry name" value="Poly_Biosynth_Transport"/>
</dbReference>
<evidence type="ECO:0000256" key="2">
    <source>
        <dbReference type="ARBA" id="ARBA00022475"/>
    </source>
</evidence>
<evidence type="ECO:0000313" key="8">
    <source>
        <dbReference type="Proteomes" id="UP000249354"/>
    </source>
</evidence>
<feature type="transmembrane region" description="Helical" evidence="6">
    <location>
        <begin position="434"/>
        <end position="455"/>
    </location>
</feature>
<dbReference type="EMBL" id="QBMC01000002">
    <property type="protein sequence ID" value="PZO23333.1"/>
    <property type="molecule type" value="Genomic_DNA"/>
</dbReference>
<feature type="transmembrane region" description="Helical" evidence="6">
    <location>
        <begin position="73"/>
        <end position="92"/>
    </location>
</feature>
<dbReference type="Pfam" id="PF01943">
    <property type="entry name" value="Polysacc_synt"/>
    <property type="match status" value="1"/>
</dbReference>
<dbReference type="PANTHER" id="PTHR30250:SF11">
    <property type="entry name" value="O-ANTIGEN TRANSPORTER-RELATED"/>
    <property type="match status" value="1"/>
</dbReference>
<comment type="caution">
    <text evidence="7">The sequence shown here is derived from an EMBL/GenBank/DDBJ whole genome shotgun (WGS) entry which is preliminary data.</text>
</comment>
<feature type="transmembrane region" description="Helical" evidence="6">
    <location>
        <begin position="408"/>
        <end position="428"/>
    </location>
</feature>
<feature type="transmembrane region" description="Helical" evidence="6">
    <location>
        <begin position="113"/>
        <end position="138"/>
    </location>
</feature>
<feature type="transmembrane region" description="Helical" evidence="6">
    <location>
        <begin position="345"/>
        <end position="366"/>
    </location>
</feature>
<name>A0A2W4UR51_9CYAN</name>
<keyword evidence="3 6" id="KW-0812">Transmembrane</keyword>
<keyword evidence="2" id="KW-1003">Cell membrane</keyword>
<dbReference type="AlphaFoldDB" id="A0A2W4UR51"/>
<feature type="transmembrane region" description="Helical" evidence="6">
    <location>
        <begin position="378"/>
        <end position="401"/>
    </location>
</feature>
<keyword evidence="4 6" id="KW-1133">Transmembrane helix</keyword>
<reference evidence="8" key="1">
    <citation type="submission" date="2018-04" db="EMBL/GenBank/DDBJ databases">
        <authorList>
            <person name="Cornet L."/>
        </authorList>
    </citation>
    <scope>NUCLEOTIDE SEQUENCE [LARGE SCALE GENOMIC DNA]</scope>
</reference>
<evidence type="ECO:0000256" key="5">
    <source>
        <dbReference type="ARBA" id="ARBA00023136"/>
    </source>
</evidence>
<protein>
    <submittedName>
        <fullName evidence="7">Uncharacterized protein</fullName>
    </submittedName>
</protein>
<feature type="transmembrane region" description="Helical" evidence="6">
    <location>
        <begin position="259"/>
        <end position="277"/>
    </location>
</feature>
<feature type="transmembrane region" description="Helical" evidence="6">
    <location>
        <begin position="219"/>
        <end position="238"/>
    </location>
</feature>
<evidence type="ECO:0000256" key="1">
    <source>
        <dbReference type="ARBA" id="ARBA00004651"/>
    </source>
</evidence>
<keyword evidence="5 6" id="KW-0472">Membrane</keyword>
<dbReference type="PANTHER" id="PTHR30250">
    <property type="entry name" value="PST FAMILY PREDICTED COLANIC ACID TRANSPORTER"/>
    <property type="match status" value="1"/>
</dbReference>
<evidence type="ECO:0000256" key="3">
    <source>
        <dbReference type="ARBA" id="ARBA00022692"/>
    </source>
</evidence>
<dbReference type="Proteomes" id="UP000249354">
    <property type="component" value="Unassembled WGS sequence"/>
</dbReference>
<feature type="transmembrane region" description="Helical" evidence="6">
    <location>
        <begin position="307"/>
        <end position="333"/>
    </location>
</feature>
<gene>
    <name evidence="7" type="ORF">DCF25_00655</name>
</gene>
<evidence type="ECO:0000256" key="6">
    <source>
        <dbReference type="SAM" id="Phobius"/>
    </source>
</evidence>
<dbReference type="CDD" id="cd13128">
    <property type="entry name" value="MATE_Wzx_like"/>
    <property type="match status" value="1"/>
</dbReference>
<sequence>MKLKAWLDRAMGSSEGNSEGNLEGQSESLRRFLVKAMSGTVGLKILNVGLMYANSLLLVRLAGVGGYGEYSYIIAWVYILLIPAALGLEGVINRELAVYSVRRRWADAKGLLGFSNQVVLLSSVLLAISAVAGCWLLGLAEDSQALLAFAIGIASLPLVALSRLRVGALQAVKSVVASQLPEAIVRPGILFVCSGGLFALQALGLSVGLGWLALGELPVPVVMVIDWVATAIAFYVGSRLLRRKLSPDLHQSRPQYSRGLWLKAAMPMLLIGSMYVINGQTDSVMLGILKDNESVGVYKVANQGAGLISFVQVAFATALGPIFVAVFAAGDIVRLRKIVKQSCRATFALSAVMAVGLVLSSHWFLLMFGPEVLAGRTALFILMGGQLVNAFTGATAQLLIMTGNDRDTALGVSASAVVNVVLNAVLIPPYGINGAAIATAISMVLWNVILVGFTYKHFKVMSTAV</sequence>